<feature type="domain" description="VWFA" evidence="3">
    <location>
        <begin position="372"/>
        <end position="594"/>
    </location>
</feature>
<keyword evidence="1" id="KW-0175">Coiled coil</keyword>
<keyword evidence="5" id="KW-1185">Reference proteome</keyword>
<feature type="coiled-coil region" evidence="1">
    <location>
        <begin position="95"/>
        <end position="125"/>
    </location>
</feature>
<reference evidence="4 5" key="1">
    <citation type="submission" date="2021-04" db="EMBL/GenBank/DDBJ databases">
        <authorList>
            <person name="Bliznina A."/>
        </authorList>
    </citation>
    <scope>NUCLEOTIDE SEQUENCE [LARGE SCALE GENOMIC DNA]</scope>
</reference>
<dbReference type="PANTHER" id="PTHR45737:SF6">
    <property type="entry name" value="VON WILLEBRAND FACTOR A DOMAIN-CONTAINING PROTEIN 5A"/>
    <property type="match status" value="1"/>
</dbReference>
<sequence>MPEDGAVDLHYSYESTGVRIKGGNFAITKLKREIRIFEDNAHTFLDIFFEKIPGLTFSGPFDPDPNGMDQQQKFILPFSNDKSLTYFCAKYYDIQEDGRQLLQQIETKLKKKEEAREEYNKAVQTGDSGALLTSSFRGDEYTIEMGNKPEATKLINVHFKYSEPLKGDANGNGDRVHALFVPRHRKKRFRAGEEEEDAMEVDLGNSNTSSWIDEIEIIEPHGESANTASDSSFGIAEIFLTDETWEMDYQKGAEVPEGRKWKLYEKLNSNQTANRIIEGPNGPIIKEDMRHMPIIAPTTDRPKTDLEIQIKSRGIFNPKITVESIERPNESETGCEDFHNADAIVSVEISEKNIREQLGLEESDDDSDAPMEYIFLLDCSGSMSGNYMESTRKTLQLMIRSLDHGSKVIFCRFGSRHVFEPRQEGEGEDNSDDDDYYYSYRERRQSRQPRVMRTPRWIVKDEDDDEQLEGLQQWIDREMRANLGGTDIHGPLMDILTLEQPPDVYRNIIVMTDGAITNTNDVIKIVKDSTIKFENKLRFFSLGIGSGASKSLCEGIAKNGLGSAVYVLGKDRIQAKTMQILENASRPAIHLQRIILPANLQLVGYSQNPQELNMPIYGFKRFYLCLKSTGPNSALFDNIDQIRFVINGQLCKLNCEISRWSNAHIKLKSFWAKQEIDFLEDSTSYQQEFDRQEVQTRLSIFGKTLCDYTAFVGVVENEEGKVIRSTVTPIQGLHHGGMNVSRGPGYMAAGGGFAFPPPPAAGGMMPARERRAPPFMMGGPPAAGGIGGARKKGRRATPSKAAEITEKPDADSRSDELINYSRGNGLWKATKKTEILKCLEAYHKNFTKAFEHLEQKIQSVEFALTILALAALKKYEAGKSSEWNKIFTKAQKKLRAKQINVEDEIQSIIADLL</sequence>
<evidence type="ECO:0000313" key="5">
    <source>
        <dbReference type="Proteomes" id="UP001158576"/>
    </source>
</evidence>
<evidence type="ECO:0000259" key="3">
    <source>
        <dbReference type="PROSITE" id="PS50234"/>
    </source>
</evidence>
<proteinExistence type="predicted"/>
<dbReference type="Proteomes" id="UP001158576">
    <property type="component" value="Chromosome 2"/>
</dbReference>
<evidence type="ECO:0000256" key="1">
    <source>
        <dbReference type="SAM" id="Coils"/>
    </source>
</evidence>
<dbReference type="Pfam" id="PF13768">
    <property type="entry name" value="VWA_3"/>
    <property type="match status" value="2"/>
</dbReference>
<name>A0ABN7SW12_OIKDI</name>
<dbReference type="SUPFAM" id="SSF53300">
    <property type="entry name" value="vWA-like"/>
    <property type="match status" value="1"/>
</dbReference>
<protein>
    <submittedName>
        <fullName evidence="4">Oidioi.mRNA.OKI2018_I69.chr2.g4138.t1.cds</fullName>
    </submittedName>
</protein>
<dbReference type="EMBL" id="OU015567">
    <property type="protein sequence ID" value="CAG5109619.1"/>
    <property type="molecule type" value="Genomic_DNA"/>
</dbReference>
<dbReference type="InterPro" id="IPR002035">
    <property type="entry name" value="VWF_A"/>
</dbReference>
<organism evidence="4 5">
    <name type="scientific">Oikopleura dioica</name>
    <name type="common">Tunicate</name>
    <dbReference type="NCBI Taxonomy" id="34765"/>
    <lineage>
        <taxon>Eukaryota</taxon>
        <taxon>Metazoa</taxon>
        <taxon>Chordata</taxon>
        <taxon>Tunicata</taxon>
        <taxon>Appendicularia</taxon>
        <taxon>Copelata</taxon>
        <taxon>Oikopleuridae</taxon>
        <taxon>Oikopleura</taxon>
    </lineage>
</organism>
<gene>
    <name evidence="4" type="ORF">OKIOD_LOCUS12903</name>
</gene>
<dbReference type="SMART" id="SM00327">
    <property type="entry name" value="VWA"/>
    <property type="match status" value="1"/>
</dbReference>
<dbReference type="PANTHER" id="PTHR45737">
    <property type="entry name" value="VON WILLEBRAND FACTOR A DOMAIN-CONTAINING PROTEIN 5A"/>
    <property type="match status" value="1"/>
</dbReference>
<evidence type="ECO:0000256" key="2">
    <source>
        <dbReference type="SAM" id="MobiDB-lite"/>
    </source>
</evidence>
<accession>A0ABN7SW12</accession>
<feature type="region of interest" description="Disordered" evidence="2">
    <location>
        <begin position="784"/>
        <end position="810"/>
    </location>
</feature>
<dbReference type="InterPro" id="IPR036465">
    <property type="entry name" value="vWFA_dom_sf"/>
</dbReference>
<dbReference type="Gene3D" id="3.40.50.410">
    <property type="entry name" value="von Willebrand factor, type A domain"/>
    <property type="match status" value="1"/>
</dbReference>
<evidence type="ECO:0000313" key="4">
    <source>
        <dbReference type="EMBL" id="CAG5109619.1"/>
    </source>
</evidence>
<dbReference type="PROSITE" id="PS50234">
    <property type="entry name" value="VWFA"/>
    <property type="match status" value="1"/>
</dbReference>